<dbReference type="Proteomes" id="UP001214576">
    <property type="component" value="Unassembled WGS sequence"/>
</dbReference>
<evidence type="ECO:0000256" key="14">
    <source>
        <dbReference type="ARBA" id="ARBA00022824"/>
    </source>
</evidence>
<dbReference type="GO" id="GO:0034976">
    <property type="term" value="P:response to endoplasmic reticulum stress"/>
    <property type="evidence" value="ECO:0007669"/>
    <property type="project" value="TreeGrafter"/>
</dbReference>
<dbReference type="GO" id="GO:0005634">
    <property type="term" value="C:nucleus"/>
    <property type="evidence" value="ECO:0007669"/>
    <property type="project" value="UniProtKB-SubCell"/>
</dbReference>
<evidence type="ECO:0000313" key="27">
    <source>
        <dbReference type="EMBL" id="KAI4533792.1"/>
    </source>
</evidence>
<comment type="caution">
    <text evidence="27">The sequence shown here is derived from an EMBL/GenBank/DDBJ whole genome shotgun (WGS) entry which is preliminary data.</text>
</comment>
<feature type="repeat" description="ANK" evidence="23">
    <location>
        <begin position="561"/>
        <end position="593"/>
    </location>
</feature>
<feature type="domain" description="Thioredoxin" evidence="26">
    <location>
        <begin position="351"/>
        <end position="477"/>
    </location>
</feature>
<dbReference type="InterPro" id="IPR005788">
    <property type="entry name" value="PDI_thioredoxin-like_dom"/>
</dbReference>
<dbReference type="Pfam" id="PF00085">
    <property type="entry name" value="Thioredoxin"/>
    <property type="match status" value="2"/>
</dbReference>
<proteinExistence type="inferred from homology"/>
<dbReference type="InterPro" id="IPR013766">
    <property type="entry name" value="Thioredoxin_domain"/>
</dbReference>
<dbReference type="Pfam" id="PF14799">
    <property type="entry name" value="FAM195"/>
    <property type="match status" value="1"/>
</dbReference>
<keyword evidence="17" id="KW-0143">Chaperone</keyword>
<dbReference type="GO" id="GO:0042470">
    <property type="term" value="C:melanosome"/>
    <property type="evidence" value="ECO:0007669"/>
    <property type="project" value="UniProtKB-SubCell"/>
</dbReference>
<evidence type="ECO:0000256" key="2">
    <source>
        <dbReference type="ARBA" id="ARBA00004123"/>
    </source>
</evidence>
<dbReference type="EC" id="5.3.4.1" evidence="9 25"/>
<dbReference type="InterPro" id="IPR036249">
    <property type="entry name" value="Thioredoxin-like_sf"/>
</dbReference>
<dbReference type="Gene3D" id="1.25.40.20">
    <property type="entry name" value="Ankyrin repeat-containing domain"/>
    <property type="match status" value="1"/>
</dbReference>
<dbReference type="GO" id="GO:0003756">
    <property type="term" value="F:protein disulfide isomerase activity"/>
    <property type="evidence" value="ECO:0007669"/>
    <property type="project" value="UniProtKB-EC"/>
</dbReference>
<dbReference type="PROSITE" id="PS50088">
    <property type="entry name" value="ANK_REPEAT"/>
    <property type="match status" value="1"/>
</dbReference>
<dbReference type="CDD" id="cd02961">
    <property type="entry name" value="PDI_a_family"/>
    <property type="match status" value="1"/>
</dbReference>
<evidence type="ECO:0000256" key="8">
    <source>
        <dbReference type="ARBA" id="ARBA00010821"/>
    </source>
</evidence>
<dbReference type="PROSITE" id="PS00194">
    <property type="entry name" value="THIOREDOXIN_1"/>
    <property type="match status" value="2"/>
</dbReference>
<keyword evidence="19" id="KW-0539">Nucleus</keyword>
<protein>
    <recommendedName>
        <fullName evidence="21 25">Protein disulfide-isomerase</fullName>
        <ecNumber evidence="9 25">5.3.4.1</ecNumber>
    </recommendedName>
</protein>
<evidence type="ECO:0000256" key="6">
    <source>
        <dbReference type="ARBA" id="ARBA00004319"/>
    </source>
</evidence>
<evidence type="ECO:0000256" key="19">
    <source>
        <dbReference type="ARBA" id="ARBA00023242"/>
    </source>
</evidence>
<evidence type="ECO:0000256" key="18">
    <source>
        <dbReference type="ARBA" id="ARBA00023235"/>
    </source>
</evidence>
<keyword evidence="23" id="KW-0040">ANK repeat</keyword>
<evidence type="ECO:0000256" key="21">
    <source>
        <dbReference type="ARBA" id="ARBA00039846"/>
    </source>
</evidence>
<dbReference type="Gene3D" id="3.40.30.10">
    <property type="entry name" value="Glutaredoxin"/>
    <property type="match status" value="4"/>
</dbReference>
<sequence length="701" mass="79004">MLRRALLCLALTALFRAGAGAPDEEDHVLVLHKGNFDEALAAHKYLLVEFYAPWCGHCKALAPEYAKAAGKLKAEGSEIRLAKVDATEESDLAQQYGVRGYPTIKFFKNGDTASPKEYTAGREADDIVNWLKKRTGPAASTLSDGAAAEALVESSEVAVIGFFKDVESDSAKQFLLAAEAIDDIPFGITSNSDVFSKYQLDKDGVVLFKKFDEGRNNFEGEVTKEKLLDFIKHNQLPLVIEFTEQTAPKIFGGEIKTHILLFLPKSVSDYEGKLSNFKKAAESFKGKILFIFIDSDHTDNQRILEFFGLKKEECPAVRLITLEEEMTKYKPESDELTAEKITEFCHRFLEGKIKPHLMSQELPDDWDKQPVKVLVGKNFEEVAFDEKKNVFVEFYAPWCGHCKQLAPIWDKLGETYKDHENIVIAKMDSTANEVEAVKVHSFPTLKFFPASADRTVIDYNGERTLDGFKKFLESGGQDGAGDDDDLEDLEEAEEPDLEEDDDQKAVKDELPRQRRRRLLADRSVHFPNDVLFLDHIRQGDLEQVGRFIRTRKVSLDTIYPSGLAALHEAVLSGNLECVKLLVKYGADIHQRDETGWTPLHIACSDGYPDIARVVYNGKRNSSPRSPPNSSEIFTPAHEENVRFIYEAWQGVERDLRSQMSGSERGLVEEYVEKVPNPSLKTFKPIDLSDLKRRNTQDAKKS</sequence>
<dbReference type="CDD" id="cd02995">
    <property type="entry name" value="PDI_a_PDI_a'_C"/>
    <property type="match status" value="1"/>
</dbReference>
<evidence type="ECO:0000256" key="22">
    <source>
        <dbReference type="PIRSR" id="PIRSR605792-51"/>
    </source>
</evidence>
<dbReference type="InterPro" id="IPR017937">
    <property type="entry name" value="Thioredoxin_CS"/>
</dbReference>
<evidence type="ECO:0000256" key="12">
    <source>
        <dbReference type="ARBA" id="ARBA00022729"/>
    </source>
</evidence>
<feature type="domain" description="Thioredoxin" evidence="26">
    <location>
        <begin position="15"/>
        <end position="136"/>
    </location>
</feature>
<dbReference type="PANTHER" id="PTHR18929:SF101">
    <property type="entry name" value="PROTEIN DISULFIDE-ISOMERASE"/>
    <property type="match status" value="1"/>
</dbReference>
<evidence type="ECO:0000256" key="25">
    <source>
        <dbReference type="RuleBase" id="RU361130"/>
    </source>
</evidence>
<evidence type="ECO:0000256" key="9">
    <source>
        <dbReference type="ARBA" id="ARBA00012723"/>
    </source>
</evidence>
<dbReference type="InterPro" id="IPR029428">
    <property type="entry name" value="MCRIP"/>
</dbReference>
<dbReference type="PROSITE" id="PS50297">
    <property type="entry name" value="ANK_REP_REGION"/>
    <property type="match status" value="1"/>
</dbReference>
<comment type="similarity">
    <text evidence="7 24">Belongs to the protein disulfide isomerase family.</text>
</comment>
<evidence type="ECO:0000256" key="16">
    <source>
        <dbReference type="ARBA" id="ARBA00023157"/>
    </source>
</evidence>
<dbReference type="CDD" id="cd02982">
    <property type="entry name" value="PDI_b'_family"/>
    <property type="match status" value="1"/>
</dbReference>
<dbReference type="FunFam" id="3.40.30.10:FF:000030">
    <property type="entry name" value="Protein disulfide-isomerase"/>
    <property type="match status" value="1"/>
</dbReference>
<feature type="disulfide bond" description="Redox-active" evidence="22">
    <location>
        <begin position="55"/>
        <end position="58"/>
    </location>
</feature>
<gene>
    <name evidence="27" type="ORF">MG293_016811</name>
</gene>
<comment type="subcellular location">
    <subcellularLocation>
        <location evidence="3">Cell membrane</location>
        <topology evidence="3">Peripheral membrane protein</topology>
    </subcellularLocation>
    <subcellularLocation>
        <location evidence="4">Cytoplasm</location>
        <location evidence="4">Stress granule</location>
    </subcellularLocation>
    <subcellularLocation>
        <location evidence="6">Endoplasmic reticulum lumen</location>
    </subcellularLocation>
    <subcellularLocation>
        <location evidence="5">Melanosome</location>
    </subcellularLocation>
    <subcellularLocation>
        <location evidence="2">Nucleus</location>
    </subcellularLocation>
</comment>
<dbReference type="EMBL" id="JAKZEL010000020">
    <property type="protein sequence ID" value="KAI4533792.1"/>
    <property type="molecule type" value="Genomic_DNA"/>
</dbReference>
<evidence type="ECO:0000256" key="5">
    <source>
        <dbReference type="ARBA" id="ARBA00004223"/>
    </source>
</evidence>
<dbReference type="GO" id="GO:0010494">
    <property type="term" value="C:cytoplasmic stress granule"/>
    <property type="evidence" value="ECO:0007669"/>
    <property type="project" value="UniProtKB-SubCell"/>
</dbReference>
<dbReference type="PRINTS" id="PR00421">
    <property type="entry name" value="THIOREDOXIN"/>
</dbReference>
<dbReference type="Pfam" id="PF13848">
    <property type="entry name" value="Thioredoxin_6"/>
    <property type="match status" value="1"/>
</dbReference>
<dbReference type="FunFam" id="3.40.30.10:FF:000110">
    <property type="entry name" value="Protein disulfide-isomerase"/>
    <property type="match status" value="1"/>
</dbReference>
<comment type="catalytic activity">
    <reaction evidence="1 25">
        <text>Catalyzes the rearrangement of -S-S- bonds in proteins.</text>
        <dbReference type="EC" id="5.3.4.1"/>
    </reaction>
</comment>
<feature type="disulfide bond" description="Redox-active" evidence="22">
    <location>
        <begin position="399"/>
        <end position="402"/>
    </location>
</feature>
<evidence type="ECO:0000256" key="23">
    <source>
        <dbReference type="PROSITE-ProRule" id="PRU00023"/>
    </source>
</evidence>
<dbReference type="Pfam" id="PF13857">
    <property type="entry name" value="Ank_5"/>
    <property type="match status" value="1"/>
</dbReference>
<keyword evidence="18 25" id="KW-0413">Isomerase</keyword>
<evidence type="ECO:0000313" key="28">
    <source>
        <dbReference type="Proteomes" id="UP001214576"/>
    </source>
</evidence>
<evidence type="ECO:0000256" key="10">
    <source>
        <dbReference type="ARBA" id="ARBA00022475"/>
    </source>
</evidence>
<dbReference type="FunFam" id="3.40.30.10:FF:000027">
    <property type="entry name" value="protein disulfide-isomerase A2"/>
    <property type="match status" value="1"/>
</dbReference>
<keyword evidence="28" id="KW-1185">Reference proteome</keyword>
<dbReference type="GO" id="GO:0009897">
    <property type="term" value="C:external side of plasma membrane"/>
    <property type="evidence" value="ECO:0007669"/>
    <property type="project" value="TreeGrafter"/>
</dbReference>
<keyword evidence="12 25" id="KW-0732">Signal</keyword>
<dbReference type="GO" id="GO:0006457">
    <property type="term" value="P:protein folding"/>
    <property type="evidence" value="ECO:0007669"/>
    <property type="project" value="TreeGrafter"/>
</dbReference>
<dbReference type="NCBIfam" id="TIGR01130">
    <property type="entry name" value="ER_PDI_fam"/>
    <property type="match status" value="1"/>
</dbReference>
<evidence type="ECO:0000256" key="13">
    <source>
        <dbReference type="ARBA" id="ARBA00022737"/>
    </source>
</evidence>
<dbReference type="AlphaFoldDB" id="A0AAD4TT56"/>
<evidence type="ECO:0000256" key="7">
    <source>
        <dbReference type="ARBA" id="ARBA00006347"/>
    </source>
</evidence>
<dbReference type="GO" id="GO:0005788">
    <property type="term" value="C:endoplasmic reticulum lumen"/>
    <property type="evidence" value="ECO:0007669"/>
    <property type="project" value="UniProtKB-SubCell"/>
</dbReference>
<keyword evidence="14" id="KW-0256">Endoplasmic reticulum</keyword>
<feature type="chain" id="PRO_5041771750" description="Protein disulfide-isomerase" evidence="25">
    <location>
        <begin position="21"/>
        <end position="701"/>
    </location>
</feature>
<dbReference type="NCBIfam" id="TIGR01126">
    <property type="entry name" value="pdi_dom"/>
    <property type="match status" value="2"/>
</dbReference>
<dbReference type="PROSITE" id="PS51352">
    <property type="entry name" value="THIOREDOXIN_2"/>
    <property type="match status" value="2"/>
</dbReference>
<keyword evidence="20 22" id="KW-0676">Redox-active center</keyword>
<reference evidence="27" key="1">
    <citation type="submission" date="2022-03" db="EMBL/GenBank/DDBJ databases">
        <title>Genomic analyses of argali, domestic sheep and their hybrids provide insights into chromosomal evolution, heterosis and genetic basis of agronomic traits.</title>
        <authorList>
            <person name="Li M."/>
        </authorList>
    </citation>
    <scope>NUCLEOTIDE SEQUENCE</scope>
    <source>
        <strain evidence="27">CAU-MHL-2022a</strain>
        <tissue evidence="27">Skin</tissue>
    </source>
</reference>
<evidence type="ECO:0000256" key="11">
    <source>
        <dbReference type="ARBA" id="ARBA00022490"/>
    </source>
</evidence>
<dbReference type="FunFam" id="3.40.30.10:FF:000023">
    <property type="entry name" value="Protein disulfide-isomerase"/>
    <property type="match status" value="1"/>
</dbReference>
<keyword evidence="15" id="KW-0472">Membrane</keyword>
<evidence type="ECO:0000256" key="20">
    <source>
        <dbReference type="ARBA" id="ARBA00023284"/>
    </source>
</evidence>
<dbReference type="InterPro" id="IPR036770">
    <property type="entry name" value="Ankyrin_rpt-contain_sf"/>
</dbReference>
<keyword evidence="16 22" id="KW-1015">Disulfide bond</keyword>
<evidence type="ECO:0000259" key="26">
    <source>
        <dbReference type="PROSITE" id="PS51352"/>
    </source>
</evidence>
<accession>A0AAD4TT56</accession>
<name>A0AAD4TT56_OVIAM</name>
<keyword evidence="10" id="KW-1003">Cell membrane</keyword>
<dbReference type="CDD" id="cd02981">
    <property type="entry name" value="PDI_b_family"/>
    <property type="match status" value="1"/>
</dbReference>
<dbReference type="SUPFAM" id="SSF52833">
    <property type="entry name" value="Thioredoxin-like"/>
    <property type="match status" value="4"/>
</dbReference>
<keyword evidence="11" id="KW-0963">Cytoplasm</keyword>
<evidence type="ECO:0000256" key="1">
    <source>
        <dbReference type="ARBA" id="ARBA00001182"/>
    </source>
</evidence>
<dbReference type="SMART" id="SM00248">
    <property type="entry name" value="ANK"/>
    <property type="match status" value="2"/>
</dbReference>
<dbReference type="PANTHER" id="PTHR18929">
    <property type="entry name" value="PROTEIN DISULFIDE ISOMERASE"/>
    <property type="match status" value="1"/>
</dbReference>
<evidence type="ECO:0000256" key="24">
    <source>
        <dbReference type="RuleBase" id="RU004208"/>
    </source>
</evidence>
<comment type="similarity">
    <text evidence="8">Belongs to the MCRIP family.</text>
</comment>
<dbReference type="InterPro" id="IPR005792">
    <property type="entry name" value="Prot_disulphide_isomerase"/>
</dbReference>
<evidence type="ECO:0000256" key="17">
    <source>
        <dbReference type="ARBA" id="ARBA00023186"/>
    </source>
</evidence>
<dbReference type="SUPFAM" id="SSF48403">
    <property type="entry name" value="Ankyrin repeat"/>
    <property type="match status" value="1"/>
</dbReference>
<evidence type="ECO:0000256" key="15">
    <source>
        <dbReference type="ARBA" id="ARBA00023136"/>
    </source>
</evidence>
<evidence type="ECO:0000256" key="4">
    <source>
        <dbReference type="ARBA" id="ARBA00004210"/>
    </source>
</evidence>
<organism evidence="27 28">
    <name type="scientific">Ovis ammon polii</name>
    <dbReference type="NCBI Taxonomy" id="230172"/>
    <lineage>
        <taxon>Eukaryota</taxon>
        <taxon>Metazoa</taxon>
        <taxon>Chordata</taxon>
        <taxon>Craniata</taxon>
        <taxon>Vertebrata</taxon>
        <taxon>Euteleostomi</taxon>
        <taxon>Mammalia</taxon>
        <taxon>Eutheria</taxon>
        <taxon>Laurasiatheria</taxon>
        <taxon>Artiodactyla</taxon>
        <taxon>Ruminantia</taxon>
        <taxon>Pecora</taxon>
        <taxon>Bovidae</taxon>
        <taxon>Caprinae</taxon>
        <taxon>Ovis</taxon>
    </lineage>
</organism>
<dbReference type="InterPro" id="IPR002110">
    <property type="entry name" value="Ankyrin_rpt"/>
</dbReference>
<keyword evidence="13" id="KW-0677">Repeat</keyword>
<feature type="signal peptide" evidence="25">
    <location>
        <begin position="1"/>
        <end position="20"/>
    </location>
</feature>
<evidence type="ECO:0000256" key="3">
    <source>
        <dbReference type="ARBA" id="ARBA00004202"/>
    </source>
</evidence>